<feature type="region of interest" description="Disordered" evidence="7">
    <location>
        <begin position="1"/>
        <end position="21"/>
    </location>
</feature>
<dbReference type="CDD" id="cd01992">
    <property type="entry name" value="TilS_N"/>
    <property type="match status" value="1"/>
</dbReference>
<dbReference type="EMBL" id="WJPO01000003">
    <property type="protein sequence ID" value="MRH20118.1"/>
    <property type="molecule type" value="Genomic_DNA"/>
</dbReference>
<comment type="domain">
    <text evidence="6">The N-terminal region contains the highly conserved SGGXDS motif, predicted to be a P-loop motif involved in ATP binding.</text>
</comment>
<dbReference type="EC" id="6.3.4.19" evidence="6"/>
<keyword evidence="4 6" id="KW-0067">ATP-binding</keyword>
<evidence type="ECO:0000256" key="6">
    <source>
        <dbReference type="HAMAP-Rule" id="MF_01161"/>
    </source>
</evidence>
<dbReference type="AlphaFoldDB" id="A0A844BBW5"/>
<dbReference type="GO" id="GO:0032267">
    <property type="term" value="F:tRNA(Ile)-lysidine synthase activity"/>
    <property type="evidence" value="ECO:0007669"/>
    <property type="project" value="UniProtKB-EC"/>
</dbReference>
<evidence type="ECO:0000256" key="2">
    <source>
        <dbReference type="ARBA" id="ARBA00022694"/>
    </source>
</evidence>
<evidence type="ECO:0000256" key="1">
    <source>
        <dbReference type="ARBA" id="ARBA00022598"/>
    </source>
</evidence>
<keyword evidence="3 6" id="KW-0547">Nucleotide-binding</keyword>
<dbReference type="GO" id="GO:0005737">
    <property type="term" value="C:cytoplasm"/>
    <property type="evidence" value="ECO:0007669"/>
    <property type="project" value="UniProtKB-SubCell"/>
</dbReference>
<evidence type="ECO:0000259" key="8">
    <source>
        <dbReference type="Pfam" id="PF01171"/>
    </source>
</evidence>
<comment type="caution">
    <text evidence="9">The sequence shown here is derived from an EMBL/GenBank/DDBJ whole genome shotgun (WGS) entry which is preliminary data.</text>
</comment>
<name>A0A844BBW5_9RHOB</name>
<dbReference type="Gene3D" id="3.40.50.620">
    <property type="entry name" value="HUPs"/>
    <property type="match status" value="1"/>
</dbReference>
<dbReference type="InterPro" id="IPR011063">
    <property type="entry name" value="TilS/TtcA_N"/>
</dbReference>
<accession>A0A844BBW5</accession>
<evidence type="ECO:0000256" key="3">
    <source>
        <dbReference type="ARBA" id="ARBA00022741"/>
    </source>
</evidence>
<evidence type="ECO:0000256" key="7">
    <source>
        <dbReference type="SAM" id="MobiDB-lite"/>
    </source>
</evidence>
<comment type="similarity">
    <text evidence="6">Belongs to the tRNA(Ile)-lysidine synthase family.</text>
</comment>
<comment type="function">
    <text evidence="6">Ligates lysine onto the cytidine present at position 34 of the AUA codon-specific tRNA(Ile) that contains the anticodon CAU, in an ATP-dependent manner. Cytidine is converted to lysidine, thus changing the amino acid specificity of the tRNA from methionine to isoleucine.</text>
</comment>
<keyword evidence="6" id="KW-0963">Cytoplasm</keyword>
<protein>
    <recommendedName>
        <fullName evidence="6">tRNA(Ile)-lysidine synthase</fullName>
        <ecNumber evidence="6">6.3.4.19</ecNumber>
    </recommendedName>
    <alternativeName>
        <fullName evidence="6">tRNA(Ile)-2-lysyl-cytidine synthase</fullName>
    </alternativeName>
    <alternativeName>
        <fullName evidence="6">tRNA(Ile)-lysidine synthetase</fullName>
    </alternativeName>
</protein>
<evidence type="ECO:0000313" key="9">
    <source>
        <dbReference type="EMBL" id="MRH20118.1"/>
    </source>
</evidence>
<keyword evidence="1 6" id="KW-0436">Ligase</keyword>
<dbReference type="Proteomes" id="UP000466730">
    <property type="component" value="Unassembled WGS sequence"/>
</dbReference>
<dbReference type="GO" id="GO:0006400">
    <property type="term" value="P:tRNA modification"/>
    <property type="evidence" value="ECO:0007669"/>
    <property type="project" value="UniProtKB-UniRule"/>
</dbReference>
<sequence>MRHADRGRHPVFRQPRGGTGAFRDGRHRVQLSPVARALEVALSASCAGDAPLGVAVSGGGDSVALLLALAGRRVHAVTVDHGLRPGAAAEAQFVAGICARLGLRHDTLRWQGWDGQGNLQDSARRARYRLIADWAAAQGIGRVALGHTRDDQAETVLMRLARGAGVDGLSAMAPRRESLGVTWLRPLLGLSRADLRAYLAERGQGWIEDPSNEDARFDRVQARRTLAALAPLGITAEGLAETAARMGTARAALEAATLEAAGRVAREDRGDVVLSRAGLDALQGEIARRLLVASLCWVASSEYPPRAEALAETLAALGSAPRATLHGCLIARETDDLRIGREPAALAGTVAPAGALWDGRWWLDGPAEPGLEIRALGEGGLAACPDWRATGLPRASLLAAPAVWRGAHLVAAPLAGLCNGWQARLATTLSQRIISH</sequence>
<keyword evidence="2 6" id="KW-0819">tRNA processing</keyword>
<dbReference type="InterPro" id="IPR012094">
    <property type="entry name" value="tRNA_Ile_lys_synt"/>
</dbReference>
<evidence type="ECO:0000313" key="10">
    <source>
        <dbReference type="Proteomes" id="UP000466730"/>
    </source>
</evidence>
<reference evidence="9 10" key="1">
    <citation type="submission" date="2019-11" db="EMBL/GenBank/DDBJ databases">
        <title>Draft Whole-Genome sequence of the marine photosynthetic bacterium Rhodovulum strictum DSM 11289.</title>
        <authorList>
            <person name="Kyndt J.A."/>
            <person name="Meyer T.E."/>
        </authorList>
    </citation>
    <scope>NUCLEOTIDE SEQUENCE [LARGE SCALE GENOMIC DNA]</scope>
    <source>
        <strain evidence="9 10">DSM 11289</strain>
    </source>
</reference>
<comment type="catalytic activity">
    <reaction evidence="5 6">
        <text>cytidine(34) in tRNA(Ile2) + L-lysine + ATP = lysidine(34) in tRNA(Ile2) + AMP + diphosphate + H(+)</text>
        <dbReference type="Rhea" id="RHEA:43744"/>
        <dbReference type="Rhea" id="RHEA-COMP:10625"/>
        <dbReference type="Rhea" id="RHEA-COMP:10670"/>
        <dbReference type="ChEBI" id="CHEBI:15378"/>
        <dbReference type="ChEBI" id="CHEBI:30616"/>
        <dbReference type="ChEBI" id="CHEBI:32551"/>
        <dbReference type="ChEBI" id="CHEBI:33019"/>
        <dbReference type="ChEBI" id="CHEBI:82748"/>
        <dbReference type="ChEBI" id="CHEBI:83665"/>
        <dbReference type="ChEBI" id="CHEBI:456215"/>
        <dbReference type="EC" id="6.3.4.19"/>
    </reaction>
</comment>
<feature type="compositionally biased region" description="Basic residues" evidence="7">
    <location>
        <begin position="1"/>
        <end position="11"/>
    </location>
</feature>
<dbReference type="Pfam" id="PF01171">
    <property type="entry name" value="ATP_bind_3"/>
    <property type="match status" value="1"/>
</dbReference>
<dbReference type="OrthoDB" id="9807403at2"/>
<dbReference type="InterPro" id="IPR012795">
    <property type="entry name" value="tRNA_Ile_lys_synt_N"/>
</dbReference>
<feature type="binding site" evidence="6">
    <location>
        <begin position="57"/>
        <end position="62"/>
    </location>
    <ligand>
        <name>ATP</name>
        <dbReference type="ChEBI" id="CHEBI:30616"/>
    </ligand>
</feature>
<dbReference type="PANTHER" id="PTHR43033">
    <property type="entry name" value="TRNA(ILE)-LYSIDINE SYNTHASE-RELATED"/>
    <property type="match status" value="1"/>
</dbReference>
<comment type="subcellular location">
    <subcellularLocation>
        <location evidence="6">Cytoplasm</location>
    </subcellularLocation>
</comment>
<gene>
    <name evidence="6 9" type="primary">tilS</name>
    <name evidence="9" type="ORF">GH815_03845</name>
</gene>
<dbReference type="HAMAP" id="MF_01161">
    <property type="entry name" value="tRNA_Ile_lys_synt"/>
    <property type="match status" value="1"/>
</dbReference>
<organism evidence="9 10">
    <name type="scientific">Rhodovulum strictum</name>
    <dbReference type="NCBI Taxonomy" id="58314"/>
    <lineage>
        <taxon>Bacteria</taxon>
        <taxon>Pseudomonadati</taxon>
        <taxon>Pseudomonadota</taxon>
        <taxon>Alphaproteobacteria</taxon>
        <taxon>Rhodobacterales</taxon>
        <taxon>Paracoccaceae</taxon>
        <taxon>Rhodovulum</taxon>
    </lineage>
</organism>
<evidence type="ECO:0000256" key="5">
    <source>
        <dbReference type="ARBA" id="ARBA00048539"/>
    </source>
</evidence>
<dbReference type="GO" id="GO:0005524">
    <property type="term" value="F:ATP binding"/>
    <property type="evidence" value="ECO:0007669"/>
    <property type="project" value="UniProtKB-UniRule"/>
</dbReference>
<dbReference type="PANTHER" id="PTHR43033:SF1">
    <property type="entry name" value="TRNA(ILE)-LYSIDINE SYNTHASE-RELATED"/>
    <property type="match status" value="1"/>
</dbReference>
<dbReference type="SUPFAM" id="SSF52402">
    <property type="entry name" value="Adenine nucleotide alpha hydrolases-like"/>
    <property type="match status" value="1"/>
</dbReference>
<proteinExistence type="inferred from homology"/>
<dbReference type="NCBIfam" id="TIGR02432">
    <property type="entry name" value="lysidine_TilS_N"/>
    <property type="match status" value="1"/>
</dbReference>
<evidence type="ECO:0000256" key="4">
    <source>
        <dbReference type="ARBA" id="ARBA00022840"/>
    </source>
</evidence>
<dbReference type="InterPro" id="IPR014729">
    <property type="entry name" value="Rossmann-like_a/b/a_fold"/>
</dbReference>
<keyword evidence="10" id="KW-1185">Reference proteome</keyword>
<feature type="domain" description="tRNA(Ile)-lysidine/2-thiocytidine synthase N-terminal" evidence="8">
    <location>
        <begin position="53"/>
        <end position="224"/>
    </location>
</feature>